<dbReference type="AlphaFoldDB" id="A0A444YEJ0"/>
<dbReference type="STRING" id="3818.A0A444YEJ0"/>
<keyword evidence="5" id="KW-1185">Reference proteome</keyword>
<gene>
    <name evidence="4" type="ORF">Ahy_B07g088482</name>
</gene>
<organism evidence="4 5">
    <name type="scientific">Arachis hypogaea</name>
    <name type="common">Peanut</name>
    <dbReference type="NCBI Taxonomy" id="3818"/>
    <lineage>
        <taxon>Eukaryota</taxon>
        <taxon>Viridiplantae</taxon>
        <taxon>Streptophyta</taxon>
        <taxon>Embryophyta</taxon>
        <taxon>Tracheophyta</taxon>
        <taxon>Spermatophyta</taxon>
        <taxon>Magnoliopsida</taxon>
        <taxon>eudicotyledons</taxon>
        <taxon>Gunneridae</taxon>
        <taxon>Pentapetalae</taxon>
        <taxon>rosids</taxon>
        <taxon>fabids</taxon>
        <taxon>Fabales</taxon>
        <taxon>Fabaceae</taxon>
        <taxon>Papilionoideae</taxon>
        <taxon>50 kb inversion clade</taxon>
        <taxon>dalbergioids sensu lato</taxon>
        <taxon>Dalbergieae</taxon>
        <taxon>Pterocarpus clade</taxon>
        <taxon>Arachis</taxon>
    </lineage>
</organism>
<evidence type="ECO:0000256" key="1">
    <source>
        <dbReference type="PROSITE-ProRule" id="PRU00175"/>
    </source>
</evidence>
<proteinExistence type="predicted"/>
<feature type="domain" description="RING-type" evidence="3">
    <location>
        <begin position="47"/>
        <end position="107"/>
    </location>
</feature>
<dbReference type="PANTHER" id="PTHR47361:SF4">
    <property type="entry name" value="RING_U-BOX SUPERFAMILY PROTEIN"/>
    <property type="match status" value="1"/>
</dbReference>
<keyword evidence="1" id="KW-0863">Zinc-finger</keyword>
<sequence length="316" mass="35801">MSALLTNDLNDLSLKPQIQSETGSECEGEIRGVEGGGGNHVHREGLCAICLDKILLQDTALVKGCEHAYWFVYAISPSFDAVYYIFIVTCILRWATYRERVTCPQCKHPFDFLFVHRSLDGSIQDYMFEESVCLLLRAAWFQPLKVENHVEHEDAYDPIEDFYQYRYDYEYDDEDDDDLDEVYYGSSSSLRIGNRRWGDNGYVRSGRLEARPVPRSNFQDLGGASSSSRQPKKKEAAEKVATGRRAKRALKREAADKAAAAKHQQHLVRKGEYSRPGLSWYDFSISIALLPAQPPLDAADALPLQPYQQPPASMPS</sequence>
<dbReference type="PROSITE" id="PS50089">
    <property type="entry name" value="ZF_RING_2"/>
    <property type="match status" value="1"/>
</dbReference>
<dbReference type="EMBL" id="SDMP01000017">
    <property type="protein sequence ID" value="RYR00350.1"/>
    <property type="molecule type" value="Genomic_DNA"/>
</dbReference>
<dbReference type="PANTHER" id="PTHR47361">
    <property type="entry name" value="RING/U-BOX SUPERFAMILY PROTEIN"/>
    <property type="match status" value="1"/>
</dbReference>
<dbReference type="GO" id="GO:0008270">
    <property type="term" value="F:zinc ion binding"/>
    <property type="evidence" value="ECO:0007669"/>
    <property type="project" value="UniProtKB-KW"/>
</dbReference>
<reference evidence="4 5" key="1">
    <citation type="submission" date="2019-01" db="EMBL/GenBank/DDBJ databases">
        <title>Sequencing of cultivated peanut Arachis hypogaea provides insights into genome evolution and oil improvement.</title>
        <authorList>
            <person name="Chen X."/>
        </authorList>
    </citation>
    <scope>NUCLEOTIDE SEQUENCE [LARGE SCALE GENOMIC DNA]</scope>
    <source>
        <strain evidence="5">cv. Fuhuasheng</strain>
        <tissue evidence="4">Leaves</tissue>
    </source>
</reference>
<dbReference type="InterPro" id="IPR001841">
    <property type="entry name" value="Znf_RING"/>
</dbReference>
<keyword evidence="1" id="KW-0862">Zinc</keyword>
<dbReference type="InterPro" id="IPR013083">
    <property type="entry name" value="Znf_RING/FYVE/PHD"/>
</dbReference>
<keyword evidence="1" id="KW-0479">Metal-binding</keyword>
<evidence type="ECO:0000259" key="3">
    <source>
        <dbReference type="PROSITE" id="PS50089"/>
    </source>
</evidence>
<comment type="caution">
    <text evidence="4">The sequence shown here is derived from an EMBL/GenBank/DDBJ whole genome shotgun (WGS) entry which is preliminary data.</text>
</comment>
<accession>A0A444YEJ0</accession>
<evidence type="ECO:0000313" key="4">
    <source>
        <dbReference type="EMBL" id="RYR00350.1"/>
    </source>
</evidence>
<feature type="compositionally biased region" description="Polar residues" evidence="2">
    <location>
        <begin position="216"/>
        <end position="229"/>
    </location>
</feature>
<evidence type="ECO:0000313" key="5">
    <source>
        <dbReference type="Proteomes" id="UP000289738"/>
    </source>
</evidence>
<evidence type="ECO:0000256" key="2">
    <source>
        <dbReference type="SAM" id="MobiDB-lite"/>
    </source>
</evidence>
<protein>
    <recommendedName>
        <fullName evidence="3">RING-type domain-containing protein</fullName>
    </recommendedName>
</protein>
<dbReference type="Proteomes" id="UP000289738">
    <property type="component" value="Chromosome B07"/>
</dbReference>
<name>A0A444YEJ0_ARAHY</name>
<feature type="region of interest" description="Disordered" evidence="2">
    <location>
        <begin position="213"/>
        <end position="247"/>
    </location>
</feature>
<dbReference type="Gene3D" id="3.30.40.10">
    <property type="entry name" value="Zinc/RING finger domain, C3HC4 (zinc finger)"/>
    <property type="match status" value="1"/>
</dbReference>